<dbReference type="GO" id="GO:0005634">
    <property type="term" value="C:nucleus"/>
    <property type="evidence" value="ECO:0007669"/>
    <property type="project" value="TreeGrafter"/>
</dbReference>
<dbReference type="SUPFAM" id="SSF54001">
    <property type="entry name" value="Cysteine proteinases"/>
    <property type="match status" value="1"/>
</dbReference>
<sequence>MEKPKRLKGMKNLKNTCFINSVIQCLMQIKPIRSYMHKILNLNCEKTDSQEENTDRILFLFKELIAKTYQEENIINPIEFVEESFKLFQGVKPYTQQDAQEFLYLLVEKLDREIKKTCKTEYSIFSETFSGKKIVTIKCNTLNTQSTIEEDFKQLELPIPIISNGNYSEQDMPNERVMIEDYEHSFEARFCGLFSINKNNHSIYDCLRLYFSPEKLECCTCCYKEKTCDRYEELLALPNYLIICFKRFKFNRKAVKSSDKIYLPLTLNLQEFSKDAHPVYNLHSLIQHKGRVGRGHYTSYLQEKGNWFKFDDKHLCHTTWKNVFKAQPYIVIYSKVIEDIRKVSKGEFYLPRELIKKYKHIAKPAKYNLSENLCEHGLVSRTKVHNFVTVDLECLTNIKKFFDENISDEAFKICDKEECKG</sequence>
<dbReference type="AlphaFoldDB" id="A0A1R2C8J1"/>
<dbReference type="Pfam" id="PF00443">
    <property type="entry name" value="UCH"/>
    <property type="match status" value="1"/>
</dbReference>
<dbReference type="PANTHER" id="PTHR24006">
    <property type="entry name" value="UBIQUITIN CARBOXYL-TERMINAL HYDROLASE"/>
    <property type="match status" value="1"/>
</dbReference>
<gene>
    <name evidence="2" type="ORF">SteCoe_13360</name>
</gene>
<accession>A0A1R2C8J1</accession>
<protein>
    <recommendedName>
        <fullName evidence="1">USP domain-containing protein</fullName>
    </recommendedName>
</protein>
<dbReference type="InterPro" id="IPR018200">
    <property type="entry name" value="USP_CS"/>
</dbReference>
<evidence type="ECO:0000313" key="3">
    <source>
        <dbReference type="Proteomes" id="UP000187209"/>
    </source>
</evidence>
<dbReference type="InterPro" id="IPR001394">
    <property type="entry name" value="Peptidase_C19_UCH"/>
</dbReference>
<comment type="caution">
    <text evidence="2">The sequence shown here is derived from an EMBL/GenBank/DDBJ whole genome shotgun (WGS) entry which is preliminary data.</text>
</comment>
<dbReference type="GO" id="GO:0016579">
    <property type="term" value="P:protein deubiquitination"/>
    <property type="evidence" value="ECO:0007669"/>
    <property type="project" value="InterPro"/>
</dbReference>
<dbReference type="InterPro" id="IPR050164">
    <property type="entry name" value="Peptidase_C19"/>
</dbReference>
<dbReference type="InterPro" id="IPR038765">
    <property type="entry name" value="Papain-like_cys_pep_sf"/>
</dbReference>
<evidence type="ECO:0000313" key="2">
    <source>
        <dbReference type="EMBL" id="OMJ85327.1"/>
    </source>
</evidence>
<dbReference type="CDD" id="cd02257">
    <property type="entry name" value="Peptidase_C19"/>
    <property type="match status" value="1"/>
</dbReference>
<dbReference type="GO" id="GO:0004843">
    <property type="term" value="F:cysteine-type deubiquitinase activity"/>
    <property type="evidence" value="ECO:0007669"/>
    <property type="project" value="InterPro"/>
</dbReference>
<organism evidence="2 3">
    <name type="scientific">Stentor coeruleus</name>
    <dbReference type="NCBI Taxonomy" id="5963"/>
    <lineage>
        <taxon>Eukaryota</taxon>
        <taxon>Sar</taxon>
        <taxon>Alveolata</taxon>
        <taxon>Ciliophora</taxon>
        <taxon>Postciliodesmatophora</taxon>
        <taxon>Heterotrichea</taxon>
        <taxon>Heterotrichida</taxon>
        <taxon>Stentoridae</taxon>
        <taxon>Stentor</taxon>
    </lineage>
</organism>
<proteinExistence type="predicted"/>
<evidence type="ECO:0000259" key="1">
    <source>
        <dbReference type="PROSITE" id="PS50235"/>
    </source>
</evidence>
<keyword evidence="3" id="KW-1185">Reference proteome</keyword>
<dbReference type="EMBL" id="MPUH01000240">
    <property type="protein sequence ID" value="OMJ85327.1"/>
    <property type="molecule type" value="Genomic_DNA"/>
</dbReference>
<reference evidence="2 3" key="1">
    <citation type="submission" date="2016-11" db="EMBL/GenBank/DDBJ databases">
        <title>The macronuclear genome of Stentor coeruleus: a giant cell with tiny introns.</title>
        <authorList>
            <person name="Slabodnick M."/>
            <person name="Ruby J.G."/>
            <person name="Reiff S.B."/>
            <person name="Swart E.C."/>
            <person name="Gosai S."/>
            <person name="Prabakaran S."/>
            <person name="Witkowska E."/>
            <person name="Larue G.E."/>
            <person name="Fisher S."/>
            <person name="Freeman R.M."/>
            <person name="Gunawardena J."/>
            <person name="Chu W."/>
            <person name="Stover N.A."/>
            <person name="Gregory B.D."/>
            <person name="Nowacki M."/>
            <person name="Derisi J."/>
            <person name="Roy S.W."/>
            <person name="Marshall W.F."/>
            <person name="Sood P."/>
        </authorList>
    </citation>
    <scope>NUCLEOTIDE SEQUENCE [LARGE SCALE GENOMIC DNA]</scope>
    <source>
        <strain evidence="2">WM001</strain>
    </source>
</reference>
<dbReference type="PROSITE" id="PS50235">
    <property type="entry name" value="USP_3"/>
    <property type="match status" value="1"/>
</dbReference>
<dbReference type="Proteomes" id="UP000187209">
    <property type="component" value="Unassembled WGS sequence"/>
</dbReference>
<name>A0A1R2C8J1_9CILI</name>
<dbReference type="OrthoDB" id="307126at2759"/>
<feature type="domain" description="USP" evidence="1">
    <location>
        <begin position="8"/>
        <end position="336"/>
    </location>
</feature>
<dbReference type="Gene3D" id="3.90.70.10">
    <property type="entry name" value="Cysteine proteinases"/>
    <property type="match status" value="1"/>
</dbReference>
<dbReference type="GO" id="GO:0005829">
    <property type="term" value="C:cytosol"/>
    <property type="evidence" value="ECO:0007669"/>
    <property type="project" value="TreeGrafter"/>
</dbReference>
<dbReference type="PROSITE" id="PS00973">
    <property type="entry name" value="USP_2"/>
    <property type="match status" value="1"/>
</dbReference>
<dbReference type="InterPro" id="IPR028889">
    <property type="entry name" value="USP"/>
</dbReference>
<dbReference type="PANTHER" id="PTHR24006:SF827">
    <property type="entry name" value="UBIQUITIN CARBOXYL-TERMINAL HYDROLASE 34"/>
    <property type="match status" value="1"/>
</dbReference>